<accession>A0A067DAE0</accession>
<dbReference type="AlphaFoldDB" id="A0A067DAE0"/>
<organism evidence="1 2">
    <name type="scientific">Citrus sinensis</name>
    <name type="common">Sweet orange</name>
    <name type="synonym">Citrus aurantium var. sinensis</name>
    <dbReference type="NCBI Taxonomy" id="2711"/>
    <lineage>
        <taxon>Eukaryota</taxon>
        <taxon>Viridiplantae</taxon>
        <taxon>Streptophyta</taxon>
        <taxon>Embryophyta</taxon>
        <taxon>Tracheophyta</taxon>
        <taxon>Spermatophyta</taxon>
        <taxon>Magnoliopsida</taxon>
        <taxon>eudicotyledons</taxon>
        <taxon>Gunneridae</taxon>
        <taxon>Pentapetalae</taxon>
        <taxon>rosids</taxon>
        <taxon>malvids</taxon>
        <taxon>Sapindales</taxon>
        <taxon>Rutaceae</taxon>
        <taxon>Aurantioideae</taxon>
        <taxon>Citrus</taxon>
    </lineage>
</organism>
<gene>
    <name evidence="1" type="ORF">CISIN_1g0465001mg</name>
</gene>
<sequence length="53" mass="6124">MKLVLGNSSAQESFLEDTALWDEDDDGDGEDEVEAKISENKKKFKWKMLVKFK</sequence>
<protein>
    <submittedName>
        <fullName evidence="1">Uncharacterized protein</fullName>
    </submittedName>
</protein>
<evidence type="ECO:0000313" key="1">
    <source>
        <dbReference type="EMBL" id="KDO39964.1"/>
    </source>
</evidence>
<evidence type="ECO:0000313" key="2">
    <source>
        <dbReference type="Proteomes" id="UP000027120"/>
    </source>
</evidence>
<dbReference type="Proteomes" id="UP000027120">
    <property type="component" value="Unassembled WGS sequence"/>
</dbReference>
<name>A0A067DAE0_CITSI</name>
<proteinExistence type="predicted"/>
<feature type="non-terminal residue" evidence="1">
    <location>
        <position position="53"/>
    </location>
</feature>
<keyword evidence="2" id="KW-1185">Reference proteome</keyword>
<reference evidence="1 2" key="1">
    <citation type="submission" date="2014-04" db="EMBL/GenBank/DDBJ databases">
        <authorList>
            <consortium name="International Citrus Genome Consortium"/>
            <person name="Gmitter F."/>
            <person name="Chen C."/>
            <person name="Farmerie W."/>
            <person name="Harkins T."/>
            <person name="Desany B."/>
            <person name="Mohiuddin M."/>
            <person name="Kodira C."/>
            <person name="Borodovsky M."/>
            <person name="Lomsadze A."/>
            <person name="Burns P."/>
            <person name="Jenkins J."/>
            <person name="Prochnik S."/>
            <person name="Shu S."/>
            <person name="Chapman J."/>
            <person name="Pitluck S."/>
            <person name="Schmutz J."/>
            <person name="Rokhsar D."/>
        </authorList>
    </citation>
    <scope>NUCLEOTIDE SEQUENCE</scope>
</reference>
<dbReference type="EMBL" id="KK786192">
    <property type="protein sequence ID" value="KDO39964.1"/>
    <property type="molecule type" value="Genomic_DNA"/>
</dbReference>